<gene>
    <name evidence="2" type="ORF">TELCIR_03132</name>
</gene>
<sequence length="148" mass="16711">MDQCSVDSRNRLCHFAATLRRMDMAIEEIPEEDFVDVVLHCPSGWRKCSTRTSVTGHLGHEIGSEEAHTIETFERRIGGTPYSEPQRQYSSQEHTERRTFGRDENGELVVKIEKNPSDPIRPVTPVRPYDGSGTLESHVTAVVCSQIV</sequence>
<feature type="region of interest" description="Disordered" evidence="1">
    <location>
        <begin position="77"/>
        <end position="106"/>
    </location>
</feature>
<feature type="compositionally biased region" description="Basic and acidic residues" evidence="1">
    <location>
        <begin position="93"/>
        <end position="106"/>
    </location>
</feature>
<protein>
    <submittedName>
        <fullName evidence="2">Uncharacterized protein</fullName>
    </submittedName>
</protein>
<name>A0A2G9UX86_TELCI</name>
<organism evidence="2 3">
    <name type="scientific">Teladorsagia circumcincta</name>
    <name type="common">Brown stomach worm</name>
    <name type="synonym">Ostertagia circumcincta</name>
    <dbReference type="NCBI Taxonomy" id="45464"/>
    <lineage>
        <taxon>Eukaryota</taxon>
        <taxon>Metazoa</taxon>
        <taxon>Ecdysozoa</taxon>
        <taxon>Nematoda</taxon>
        <taxon>Chromadorea</taxon>
        <taxon>Rhabditida</taxon>
        <taxon>Rhabditina</taxon>
        <taxon>Rhabditomorpha</taxon>
        <taxon>Strongyloidea</taxon>
        <taxon>Trichostrongylidae</taxon>
        <taxon>Teladorsagia</taxon>
    </lineage>
</organism>
<dbReference type="EMBL" id="KZ345212">
    <property type="protein sequence ID" value="PIO74855.1"/>
    <property type="molecule type" value="Genomic_DNA"/>
</dbReference>
<feature type="compositionally biased region" description="Polar residues" evidence="1">
    <location>
        <begin position="83"/>
        <end position="92"/>
    </location>
</feature>
<evidence type="ECO:0000256" key="1">
    <source>
        <dbReference type="SAM" id="MobiDB-lite"/>
    </source>
</evidence>
<reference evidence="2 3" key="1">
    <citation type="submission" date="2015-09" db="EMBL/GenBank/DDBJ databases">
        <title>Draft genome of the parasitic nematode Teladorsagia circumcincta isolate WARC Sus (inbred).</title>
        <authorList>
            <person name="Mitreva M."/>
        </authorList>
    </citation>
    <scope>NUCLEOTIDE SEQUENCE [LARGE SCALE GENOMIC DNA]</scope>
    <source>
        <strain evidence="2 3">S</strain>
    </source>
</reference>
<evidence type="ECO:0000313" key="3">
    <source>
        <dbReference type="Proteomes" id="UP000230423"/>
    </source>
</evidence>
<evidence type="ECO:0000313" key="2">
    <source>
        <dbReference type="EMBL" id="PIO74855.1"/>
    </source>
</evidence>
<accession>A0A2G9UX86</accession>
<proteinExistence type="predicted"/>
<keyword evidence="3" id="KW-1185">Reference proteome</keyword>
<dbReference type="AlphaFoldDB" id="A0A2G9UX86"/>
<dbReference type="Proteomes" id="UP000230423">
    <property type="component" value="Unassembled WGS sequence"/>
</dbReference>
<dbReference type="OrthoDB" id="5833144at2759"/>